<keyword evidence="7" id="KW-1185">Reference proteome</keyword>
<keyword evidence="4" id="KW-0443">Lipid metabolism</keyword>
<dbReference type="Proteomes" id="UP001215598">
    <property type="component" value="Unassembled WGS sequence"/>
</dbReference>
<dbReference type="SUPFAM" id="SSF53474">
    <property type="entry name" value="alpha/beta-Hydrolases"/>
    <property type="match status" value="1"/>
</dbReference>
<evidence type="ECO:0000256" key="2">
    <source>
        <dbReference type="ARBA" id="ARBA00022801"/>
    </source>
</evidence>
<evidence type="ECO:0000256" key="1">
    <source>
        <dbReference type="ARBA" id="ARBA00013201"/>
    </source>
</evidence>
<keyword evidence="2" id="KW-0378">Hydrolase</keyword>
<dbReference type="AlphaFoldDB" id="A0AAD7KBC5"/>
<dbReference type="GO" id="GO:0003847">
    <property type="term" value="F:1-alkyl-2-acetylglycerophosphocholine esterase activity"/>
    <property type="evidence" value="ECO:0007669"/>
    <property type="project" value="UniProtKB-EC"/>
</dbReference>
<evidence type="ECO:0000256" key="5">
    <source>
        <dbReference type="SAM" id="MobiDB-lite"/>
    </source>
</evidence>
<dbReference type="PANTHER" id="PTHR10272">
    <property type="entry name" value="PLATELET-ACTIVATING FACTOR ACETYLHYDROLASE"/>
    <property type="match status" value="1"/>
</dbReference>
<organism evidence="6 7">
    <name type="scientific">Mycena metata</name>
    <dbReference type="NCBI Taxonomy" id="1033252"/>
    <lineage>
        <taxon>Eukaryota</taxon>
        <taxon>Fungi</taxon>
        <taxon>Dikarya</taxon>
        <taxon>Basidiomycota</taxon>
        <taxon>Agaricomycotina</taxon>
        <taxon>Agaricomycetes</taxon>
        <taxon>Agaricomycetidae</taxon>
        <taxon>Agaricales</taxon>
        <taxon>Marasmiineae</taxon>
        <taxon>Mycenaceae</taxon>
        <taxon>Mycena</taxon>
    </lineage>
</organism>
<dbReference type="GO" id="GO:0016042">
    <property type="term" value="P:lipid catabolic process"/>
    <property type="evidence" value="ECO:0007669"/>
    <property type="project" value="UniProtKB-KW"/>
</dbReference>
<evidence type="ECO:0000256" key="3">
    <source>
        <dbReference type="ARBA" id="ARBA00022963"/>
    </source>
</evidence>
<dbReference type="Pfam" id="PF03403">
    <property type="entry name" value="PAF-AH_p_II"/>
    <property type="match status" value="1"/>
</dbReference>
<dbReference type="InterPro" id="IPR029058">
    <property type="entry name" value="AB_hydrolase_fold"/>
</dbReference>
<feature type="region of interest" description="Disordered" evidence="5">
    <location>
        <begin position="298"/>
        <end position="328"/>
    </location>
</feature>
<dbReference type="EMBL" id="JARKIB010000004">
    <property type="protein sequence ID" value="KAJ7781057.1"/>
    <property type="molecule type" value="Genomic_DNA"/>
</dbReference>
<reference evidence="6" key="1">
    <citation type="submission" date="2023-03" db="EMBL/GenBank/DDBJ databases">
        <title>Massive genome expansion in bonnet fungi (Mycena s.s.) driven by repeated elements and novel gene families across ecological guilds.</title>
        <authorList>
            <consortium name="Lawrence Berkeley National Laboratory"/>
            <person name="Harder C.B."/>
            <person name="Miyauchi S."/>
            <person name="Viragh M."/>
            <person name="Kuo A."/>
            <person name="Thoen E."/>
            <person name="Andreopoulos B."/>
            <person name="Lu D."/>
            <person name="Skrede I."/>
            <person name="Drula E."/>
            <person name="Henrissat B."/>
            <person name="Morin E."/>
            <person name="Kohler A."/>
            <person name="Barry K."/>
            <person name="LaButti K."/>
            <person name="Morin E."/>
            <person name="Salamov A."/>
            <person name="Lipzen A."/>
            <person name="Mereny Z."/>
            <person name="Hegedus B."/>
            <person name="Baldrian P."/>
            <person name="Stursova M."/>
            <person name="Weitz H."/>
            <person name="Taylor A."/>
            <person name="Grigoriev I.V."/>
            <person name="Nagy L.G."/>
            <person name="Martin F."/>
            <person name="Kauserud H."/>
        </authorList>
    </citation>
    <scope>NUCLEOTIDE SEQUENCE</scope>
    <source>
        <strain evidence="6">CBHHK182m</strain>
    </source>
</reference>
<comment type="caution">
    <text evidence="6">The sequence shown here is derived from an EMBL/GenBank/DDBJ whole genome shotgun (WGS) entry which is preliminary data.</text>
</comment>
<feature type="compositionally biased region" description="Polar residues" evidence="5">
    <location>
        <begin position="302"/>
        <end position="314"/>
    </location>
</feature>
<accession>A0AAD7KBC5</accession>
<proteinExistence type="predicted"/>
<evidence type="ECO:0000313" key="7">
    <source>
        <dbReference type="Proteomes" id="UP001215598"/>
    </source>
</evidence>
<name>A0AAD7KBC5_9AGAR</name>
<keyword evidence="3" id="KW-0442">Lipid degradation</keyword>
<gene>
    <name evidence="6" type="ORF">B0H16DRAFT_1671438</name>
</gene>
<evidence type="ECO:0000313" key="6">
    <source>
        <dbReference type="EMBL" id="KAJ7781057.1"/>
    </source>
</evidence>
<dbReference type="PANTHER" id="PTHR10272:SF0">
    <property type="entry name" value="PLATELET-ACTIVATING FACTOR ACETYLHYDROLASE"/>
    <property type="match status" value="1"/>
</dbReference>
<dbReference type="Gene3D" id="3.40.50.1820">
    <property type="entry name" value="alpha/beta hydrolase"/>
    <property type="match status" value="1"/>
</dbReference>
<sequence length="447" mass="48383">MLTLRPPHGAPVAATTFVAAVNPALAVGSATLAGTTNDPALLLEEVAFTAYYPADLSQRPRPRKGLDWLLRPVGTALRGLSRFAGVPSWLLWPVVFLFGTALKIPVYRNAPLLSPGNEKQWSLVIFSHGLGGSRTAYSQLCTEMAAAGKVVLAIEHRDGTAPACTFGSRTVLYYRDEDVVFPVEDQSEPRVLPLRADQLVFRQHEVYRTYATFCKLVREGVVLEALDGAEEGLRSWLPAATDGPALVNCDDVALVGHSFGGCTALSVLSSAPPSSAYEALPISKVVLYDPWLEPLPSPGPTPATSFSEPSTTAAGTRPESVLKPDSRPPEQMLVINSQVFSLWKDHFTRLVGVVDAWQPNGRRLLTLVGSQHHSFSDFPVLPLIRTKSASKLIDLAATLSLAFLDDTLDAALERVPTKPMEERIIGKRKDGRPKRTLVGEVGDVIVH</sequence>
<evidence type="ECO:0000256" key="4">
    <source>
        <dbReference type="ARBA" id="ARBA00023098"/>
    </source>
</evidence>
<dbReference type="EC" id="3.1.1.47" evidence="1"/>
<protein>
    <recommendedName>
        <fullName evidence="1">1-alkyl-2-acetylglycerophosphocholine esterase</fullName>
        <ecNumber evidence="1">3.1.1.47</ecNumber>
    </recommendedName>
</protein>